<dbReference type="PANTHER" id="PTHR24322">
    <property type="entry name" value="PKSB"/>
    <property type="match status" value="1"/>
</dbReference>
<keyword evidence="6" id="KW-0560">Oxidoreductase</keyword>
<evidence type="ECO:0000256" key="4">
    <source>
        <dbReference type="ARBA" id="ARBA00022857"/>
    </source>
</evidence>
<protein>
    <recommendedName>
        <fullName evidence="10">Short-chain dehydrogenase/reductase 3</fullName>
    </recommendedName>
    <alternativeName>
        <fullName evidence="11">Retinal short-chain dehydrogenase/reductase 1</fullName>
    </alternativeName>
</protein>
<dbReference type="CDD" id="cd05339">
    <property type="entry name" value="17beta-HSDXI-like_SDR_c"/>
    <property type="match status" value="1"/>
</dbReference>
<gene>
    <name evidence="14" type="ORF">PYX00_010004</name>
</gene>
<dbReference type="Gene3D" id="3.40.50.720">
    <property type="entry name" value="NAD(P)-binding Rossmann-like Domain"/>
    <property type="match status" value="1"/>
</dbReference>
<dbReference type="EMBL" id="JARGDH010000005">
    <property type="protein sequence ID" value="KAL0267853.1"/>
    <property type="molecule type" value="Genomic_DNA"/>
</dbReference>
<dbReference type="GO" id="GO:0005811">
    <property type="term" value="C:lipid droplet"/>
    <property type="evidence" value="ECO:0007669"/>
    <property type="project" value="TreeGrafter"/>
</dbReference>
<feature type="transmembrane region" description="Helical" evidence="13">
    <location>
        <begin position="20"/>
        <end position="41"/>
    </location>
</feature>
<sequence length="313" mass="35005">MDNPRAGEENGATKISDTILLILEIFLFLARTLVLYVHGVYKVFFPPEEKSVAGEIVLITGTGHGIGKELARQYGELGAEVVCVDINKETNNETVEELTKMGIKAHGYTCDVSSWETVNELQQKVEKEVGDVSILVNNAGIMPCKSFFAHKPEEIRKMFEINVFAHFWMLQAFLPKMMKKNKGHVVAISSVAGLVGGANVVPYCGSKFAVRGYMEGIAEEFRKENRDIKFTTIYPFITDTGLCKRPRIRFSNCMKILSPAETAAYIITAQRRNYNEAAVPPYLFFVNAFVRTLPRPCGHQLIDFLDSGVEPHV</sequence>
<dbReference type="PRINTS" id="PR00080">
    <property type="entry name" value="SDRFAMILY"/>
</dbReference>
<dbReference type="SUPFAM" id="SSF51735">
    <property type="entry name" value="NAD(P)-binding Rossmann-fold domains"/>
    <property type="match status" value="1"/>
</dbReference>
<evidence type="ECO:0000256" key="5">
    <source>
        <dbReference type="ARBA" id="ARBA00022989"/>
    </source>
</evidence>
<accession>A0AAW2HDY1</accession>
<keyword evidence="8 13" id="KW-0472">Membrane</keyword>
<comment type="function">
    <text evidence="9">Catalyzes the reduction of all-trans-retinal to all-trans-retinol in the presence of NADPH.</text>
</comment>
<keyword evidence="4" id="KW-0521">NADP</keyword>
<dbReference type="InterPro" id="IPR036291">
    <property type="entry name" value="NAD(P)-bd_dom_sf"/>
</dbReference>
<dbReference type="GO" id="GO:0052650">
    <property type="term" value="F:all-trans-retinol dehydrogenase (NADP+) activity"/>
    <property type="evidence" value="ECO:0007669"/>
    <property type="project" value="UniProtKB-ARBA"/>
</dbReference>
<dbReference type="PRINTS" id="PR00081">
    <property type="entry name" value="GDHRDH"/>
</dbReference>
<evidence type="ECO:0000256" key="9">
    <source>
        <dbReference type="ARBA" id="ARBA00059620"/>
    </source>
</evidence>
<dbReference type="GO" id="GO:0016020">
    <property type="term" value="C:membrane"/>
    <property type="evidence" value="ECO:0007669"/>
    <property type="project" value="UniProtKB-SubCell"/>
</dbReference>
<evidence type="ECO:0000256" key="3">
    <source>
        <dbReference type="ARBA" id="ARBA00022692"/>
    </source>
</evidence>
<evidence type="ECO:0000256" key="1">
    <source>
        <dbReference type="ARBA" id="ARBA00004141"/>
    </source>
</evidence>
<evidence type="ECO:0000256" key="10">
    <source>
        <dbReference type="ARBA" id="ARBA00068717"/>
    </source>
</evidence>
<dbReference type="FunFam" id="3.40.50.720:FF:000131">
    <property type="entry name" value="Short-chain dehydrogenase/reductase 3"/>
    <property type="match status" value="1"/>
</dbReference>
<organism evidence="14">
    <name type="scientific">Menopon gallinae</name>
    <name type="common">poultry shaft louse</name>
    <dbReference type="NCBI Taxonomy" id="328185"/>
    <lineage>
        <taxon>Eukaryota</taxon>
        <taxon>Metazoa</taxon>
        <taxon>Ecdysozoa</taxon>
        <taxon>Arthropoda</taxon>
        <taxon>Hexapoda</taxon>
        <taxon>Insecta</taxon>
        <taxon>Pterygota</taxon>
        <taxon>Neoptera</taxon>
        <taxon>Paraneoptera</taxon>
        <taxon>Psocodea</taxon>
        <taxon>Troctomorpha</taxon>
        <taxon>Phthiraptera</taxon>
        <taxon>Amblycera</taxon>
        <taxon>Menoponidae</taxon>
        <taxon>Menopon</taxon>
    </lineage>
</organism>
<keyword evidence="5 13" id="KW-1133">Transmembrane helix</keyword>
<comment type="subcellular location">
    <subcellularLocation>
        <location evidence="1">Membrane</location>
        <topology evidence="1">Multi-pass membrane protein</topology>
    </subcellularLocation>
</comment>
<keyword evidence="3 13" id="KW-0812">Transmembrane</keyword>
<name>A0AAW2HDY1_9NEOP</name>
<keyword evidence="7" id="KW-0443">Lipid metabolism</keyword>
<evidence type="ECO:0000256" key="2">
    <source>
        <dbReference type="ARBA" id="ARBA00006484"/>
    </source>
</evidence>
<comment type="caution">
    <text evidence="14">The sequence shown here is derived from an EMBL/GenBank/DDBJ whole genome shotgun (WGS) entry which is preliminary data.</text>
</comment>
<evidence type="ECO:0000256" key="11">
    <source>
        <dbReference type="ARBA" id="ARBA00082544"/>
    </source>
</evidence>
<dbReference type="PANTHER" id="PTHR24322:SF736">
    <property type="entry name" value="RETINOL DEHYDROGENASE 10"/>
    <property type="match status" value="1"/>
</dbReference>
<evidence type="ECO:0000256" key="12">
    <source>
        <dbReference type="RuleBase" id="RU000363"/>
    </source>
</evidence>
<comment type="similarity">
    <text evidence="2 12">Belongs to the short-chain dehydrogenases/reductases (SDR) family.</text>
</comment>
<evidence type="ECO:0000256" key="8">
    <source>
        <dbReference type="ARBA" id="ARBA00023136"/>
    </source>
</evidence>
<dbReference type="PROSITE" id="PS00061">
    <property type="entry name" value="ADH_SHORT"/>
    <property type="match status" value="1"/>
</dbReference>
<evidence type="ECO:0000256" key="13">
    <source>
        <dbReference type="SAM" id="Phobius"/>
    </source>
</evidence>
<evidence type="ECO:0000313" key="14">
    <source>
        <dbReference type="EMBL" id="KAL0267853.1"/>
    </source>
</evidence>
<evidence type="ECO:0000256" key="6">
    <source>
        <dbReference type="ARBA" id="ARBA00023002"/>
    </source>
</evidence>
<dbReference type="Pfam" id="PF00106">
    <property type="entry name" value="adh_short"/>
    <property type="match status" value="1"/>
</dbReference>
<reference evidence="14" key="1">
    <citation type="journal article" date="2024" name="Gigascience">
        <title>Chromosome-level genome of the poultry shaft louse Menopon gallinae provides insight into the host-switching and adaptive evolution of parasitic lice.</title>
        <authorList>
            <person name="Xu Y."/>
            <person name="Ma L."/>
            <person name="Liu S."/>
            <person name="Liang Y."/>
            <person name="Liu Q."/>
            <person name="He Z."/>
            <person name="Tian L."/>
            <person name="Duan Y."/>
            <person name="Cai W."/>
            <person name="Li H."/>
            <person name="Song F."/>
        </authorList>
    </citation>
    <scope>NUCLEOTIDE SEQUENCE</scope>
    <source>
        <strain evidence="14">Cailab_2023a</strain>
    </source>
</reference>
<dbReference type="InterPro" id="IPR002347">
    <property type="entry name" value="SDR_fam"/>
</dbReference>
<proteinExistence type="inferred from homology"/>
<dbReference type="InterPro" id="IPR020904">
    <property type="entry name" value="Sc_DH/Rdtase_CS"/>
</dbReference>
<dbReference type="AlphaFoldDB" id="A0AAW2HDY1"/>
<evidence type="ECO:0000256" key="7">
    <source>
        <dbReference type="ARBA" id="ARBA00023098"/>
    </source>
</evidence>